<dbReference type="SUPFAM" id="SSF53335">
    <property type="entry name" value="S-adenosyl-L-methionine-dependent methyltransferases"/>
    <property type="match status" value="1"/>
</dbReference>
<organism evidence="5 6">
    <name type="scientific">Lithocarpus litseifolius</name>
    <dbReference type="NCBI Taxonomy" id="425828"/>
    <lineage>
        <taxon>Eukaryota</taxon>
        <taxon>Viridiplantae</taxon>
        <taxon>Streptophyta</taxon>
        <taxon>Embryophyta</taxon>
        <taxon>Tracheophyta</taxon>
        <taxon>Spermatophyta</taxon>
        <taxon>Magnoliopsida</taxon>
        <taxon>eudicotyledons</taxon>
        <taxon>Gunneridae</taxon>
        <taxon>Pentapetalae</taxon>
        <taxon>rosids</taxon>
        <taxon>fabids</taxon>
        <taxon>Fagales</taxon>
        <taxon>Fagaceae</taxon>
        <taxon>Lithocarpus</taxon>
    </lineage>
</organism>
<dbReference type="InterPro" id="IPR001077">
    <property type="entry name" value="COMT_C"/>
</dbReference>
<dbReference type="EMBL" id="JAZDWU010000007">
    <property type="protein sequence ID" value="KAK9996336.1"/>
    <property type="molecule type" value="Genomic_DNA"/>
</dbReference>
<dbReference type="GO" id="GO:0032259">
    <property type="term" value="P:methylation"/>
    <property type="evidence" value="ECO:0007669"/>
    <property type="project" value="UniProtKB-KW"/>
</dbReference>
<dbReference type="InterPro" id="IPR029063">
    <property type="entry name" value="SAM-dependent_MTases_sf"/>
</dbReference>
<dbReference type="Gene3D" id="3.40.50.150">
    <property type="entry name" value="Vaccinia Virus protein VP39"/>
    <property type="match status" value="1"/>
</dbReference>
<evidence type="ECO:0000256" key="1">
    <source>
        <dbReference type="ARBA" id="ARBA00022603"/>
    </source>
</evidence>
<dbReference type="AlphaFoldDB" id="A0AAW2CDQ9"/>
<protein>
    <recommendedName>
        <fullName evidence="4">O-methyltransferase C-terminal domain-containing protein</fullName>
    </recommendedName>
</protein>
<dbReference type="PROSITE" id="PS51683">
    <property type="entry name" value="SAM_OMT_II"/>
    <property type="match status" value="1"/>
</dbReference>
<feature type="domain" description="O-methyltransferase C-terminal" evidence="4">
    <location>
        <begin position="7"/>
        <end position="143"/>
    </location>
</feature>
<accession>A0AAW2CDQ9</accession>
<dbReference type="PANTHER" id="PTHR11746">
    <property type="entry name" value="O-METHYLTRANSFERASE"/>
    <property type="match status" value="1"/>
</dbReference>
<evidence type="ECO:0000313" key="5">
    <source>
        <dbReference type="EMBL" id="KAK9996336.1"/>
    </source>
</evidence>
<dbReference type="Proteomes" id="UP001459277">
    <property type="component" value="Unassembled WGS sequence"/>
</dbReference>
<evidence type="ECO:0000256" key="2">
    <source>
        <dbReference type="ARBA" id="ARBA00022679"/>
    </source>
</evidence>
<reference evidence="5 6" key="1">
    <citation type="submission" date="2024-01" db="EMBL/GenBank/DDBJ databases">
        <title>A telomere-to-telomere, gap-free genome of sweet tea (Lithocarpus litseifolius).</title>
        <authorList>
            <person name="Zhou J."/>
        </authorList>
    </citation>
    <scope>NUCLEOTIDE SEQUENCE [LARGE SCALE GENOMIC DNA]</scope>
    <source>
        <strain evidence="5">Zhou-2022a</strain>
        <tissue evidence="5">Leaf</tissue>
    </source>
</reference>
<dbReference type="InterPro" id="IPR016461">
    <property type="entry name" value="COMT-like"/>
</dbReference>
<name>A0AAW2CDQ9_9ROSI</name>
<dbReference type="GO" id="GO:0008171">
    <property type="term" value="F:O-methyltransferase activity"/>
    <property type="evidence" value="ECO:0007669"/>
    <property type="project" value="InterPro"/>
</dbReference>
<evidence type="ECO:0000313" key="6">
    <source>
        <dbReference type="Proteomes" id="UP001459277"/>
    </source>
</evidence>
<keyword evidence="2" id="KW-0808">Transferase</keyword>
<evidence type="ECO:0000256" key="3">
    <source>
        <dbReference type="ARBA" id="ARBA00022691"/>
    </source>
</evidence>
<evidence type="ECO:0000259" key="4">
    <source>
        <dbReference type="Pfam" id="PF00891"/>
    </source>
</evidence>
<proteinExistence type="predicted"/>
<sequence>MSLVINYKPIFEGLDSLVDVGGGTRTMARIISEVFAHMKCTVLDLPHVIANLPDGENLKYVSGNMFQSITFADAILMNRCKEAITSHGKKGKVIIIDAVMNKEDEHDSTTAKLLFNILIMAHANGKERNKKEWENLFFEAGFSHYKIPSSFGIKSLIEVYP</sequence>
<gene>
    <name evidence="5" type="ORF">SO802_021022</name>
</gene>
<comment type="caution">
    <text evidence="5">The sequence shown here is derived from an EMBL/GenBank/DDBJ whole genome shotgun (WGS) entry which is preliminary data.</text>
</comment>
<keyword evidence="3" id="KW-0949">S-adenosyl-L-methionine</keyword>
<keyword evidence="6" id="KW-1185">Reference proteome</keyword>
<dbReference type="Pfam" id="PF00891">
    <property type="entry name" value="Methyltransf_2"/>
    <property type="match status" value="1"/>
</dbReference>
<keyword evidence="1" id="KW-0489">Methyltransferase</keyword>